<evidence type="ECO:0000313" key="7">
    <source>
        <dbReference type="Proteomes" id="UP000006643"/>
    </source>
</evidence>
<dbReference type="VEuPathDB" id="FungiDB:PITG_14147"/>
<keyword evidence="3 6" id="KW-0067">ATP-binding</keyword>
<evidence type="ECO:0000256" key="2">
    <source>
        <dbReference type="ARBA" id="ARBA00022741"/>
    </source>
</evidence>
<gene>
    <name evidence="6" type="ORF">PITG_14147</name>
</gene>
<evidence type="ECO:0000256" key="4">
    <source>
        <dbReference type="SAM" id="Phobius"/>
    </source>
</evidence>
<name>D0NNR1_PHYIT</name>
<dbReference type="STRING" id="403677.D0NNR1"/>
<dbReference type="KEGG" id="pif:PITG_14147"/>
<dbReference type="PANTHER" id="PTHR19241">
    <property type="entry name" value="ATP-BINDING CASSETTE TRANSPORTER"/>
    <property type="match status" value="1"/>
</dbReference>
<evidence type="ECO:0000256" key="1">
    <source>
        <dbReference type="ARBA" id="ARBA00022448"/>
    </source>
</evidence>
<dbReference type="SMART" id="SM00382">
    <property type="entry name" value="AAA"/>
    <property type="match status" value="1"/>
</dbReference>
<dbReference type="OrthoDB" id="66620at2759"/>
<dbReference type="OMA" id="MIMDSIC"/>
<dbReference type="RefSeq" id="XP_002899263.1">
    <property type="nucleotide sequence ID" value="XM_002899217.1"/>
</dbReference>
<feature type="domain" description="ABC transporter" evidence="5">
    <location>
        <begin position="66"/>
        <end position="282"/>
    </location>
</feature>
<reference evidence="7" key="1">
    <citation type="journal article" date="2009" name="Nature">
        <title>Genome sequence and analysis of the Irish potato famine pathogen Phytophthora infestans.</title>
        <authorList>
            <consortium name="The Broad Institute Genome Sequencing Platform"/>
            <person name="Haas B.J."/>
            <person name="Kamoun S."/>
            <person name="Zody M.C."/>
            <person name="Jiang R.H."/>
            <person name="Handsaker R.E."/>
            <person name="Cano L.M."/>
            <person name="Grabherr M."/>
            <person name="Kodira C.D."/>
            <person name="Raffaele S."/>
            <person name="Torto-Alalibo T."/>
            <person name="Bozkurt T.O."/>
            <person name="Ah-Fong A.M."/>
            <person name="Alvarado L."/>
            <person name="Anderson V.L."/>
            <person name="Armstrong M.R."/>
            <person name="Avrova A."/>
            <person name="Baxter L."/>
            <person name="Beynon J."/>
            <person name="Boevink P.C."/>
            <person name="Bollmann S.R."/>
            <person name="Bos J.I."/>
            <person name="Bulone V."/>
            <person name="Cai G."/>
            <person name="Cakir C."/>
            <person name="Carrington J.C."/>
            <person name="Chawner M."/>
            <person name="Conti L."/>
            <person name="Costanzo S."/>
            <person name="Ewan R."/>
            <person name="Fahlgren N."/>
            <person name="Fischbach M.A."/>
            <person name="Fugelstad J."/>
            <person name="Gilroy E.M."/>
            <person name="Gnerre S."/>
            <person name="Green P.J."/>
            <person name="Grenville-Briggs L.J."/>
            <person name="Griffith J."/>
            <person name="Grunwald N.J."/>
            <person name="Horn K."/>
            <person name="Horner N.R."/>
            <person name="Hu C.H."/>
            <person name="Huitema E."/>
            <person name="Jeong D.H."/>
            <person name="Jones A.M."/>
            <person name="Jones J.D."/>
            <person name="Jones R.W."/>
            <person name="Karlsson E.K."/>
            <person name="Kunjeti S.G."/>
            <person name="Lamour K."/>
            <person name="Liu Z."/>
            <person name="Ma L."/>
            <person name="Maclean D."/>
            <person name="Chibucos M.C."/>
            <person name="McDonald H."/>
            <person name="McWalters J."/>
            <person name="Meijer H.J."/>
            <person name="Morgan W."/>
            <person name="Morris P.F."/>
            <person name="Munro C.A."/>
            <person name="O'Neill K."/>
            <person name="Ospina-Giraldo M."/>
            <person name="Pinzon A."/>
            <person name="Pritchard L."/>
            <person name="Ramsahoye B."/>
            <person name="Ren Q."/>
            <person name="Restrepo S."/>
            <person name="Roy S."/>
            <person name="Sadanandom A."/>
            <person name="Savidor A."/>
            <person name="Schornack S."/>
            <person name="Schwartz D.C."/>
            <person name="Schumann U.D."/>
            <person name="Schwessinger B."/>
            <person name="Seyer L."/>
            <person name="Sharpe T."/>
            <person name="Silvar C."/>
            <person name="Song J."/>
            <person name="Studholme D.J."/>
            <person name="Sykes S."/>
            <person name="Thines M."/>
            <person name="van de Vondervoort P.J."/>
            <person name="Phuntumart V."/>
            <person name="Wawra S."/>
            <person name="Weide R."/>
            <person name="Win J."/>
            <person name="Young C."/>
            <person name="Zhou S."/>
            <person name="Fry W."/>
            <person name="Meyers B.C."/>
            <person name="van West P."/>
            <person name="Ristaino J."/>
            <person name="Govers F."/>
            <person name="Birch P.R."/>
            <person name="Whisson S.C."/>
            <person name="Judelson H.S."/>
            <person name="Nusbaum C."/>
        </authorList>
    </citation>
    <scope>NUCLEOTIDE SEQUENCE [LARGE SCALE GENOMIC DNA]</scope>
    <source>
        <strain evidence="7">T30-4</strain>
    </source>
</reference>
<dbReference type="EMBL" id="DS028149">
    <property type="protein sequence ID" value="EEY62232.1"/>
    <property type="molecule type" value="Genomic_DNA"/>
</dbReference>
<keyword evidence="4" id="KW-1133">Transmembrane helix</keyword>
<dbReference type="InParanoid" id="D0NNR1"/>
<evidence type="ECO:0000313" key="6">
    <source>
        <dbReference type="EMBL" id="EEY62232.1"/>
    </source>
</evidence>
<dbReference type="SUPFAM" id="SSF52540">
    <property type="entry name" value="P-loop containing nucleoside triphosphate hydrolases"/>
    <property type="match status" value="1"/>
</dbReference>
<feature type="transmembrane region" description="Helical" evidence="4">
    <location>
        <begin position="343"/>
        <end position="361"/>
    </location>
</feature>
<organism evidence="6 7">
    <name type="scientific">Phytophthora infestans (strain T30-4)</name>
    <name type="common">Potato late blight agent</name>
    <dbReference type="NCBI Taxonomy" id="403677"/>
    <lineage>
        <taxon>Eukaryota</taxon>
        <taxon>Sar</taxon>
        <taxon>Stramenopiles</taxon>
        <taxon>Oomycota</taxon>
        <taxon>Peronosporomycetes</taxon>
        <taxon>Peronosporales</taxon>
        <taxon>Peronosporaceae</taxon>
        <taxon>Phytophthora</taxon>
    </lineage>
</organism>
<keyword evidence="1" id="KW-0813">Transport</keyword>
<protein>
    <submittedName>
        <fullName evidence="6">ATP-binding Cassette (ABC) Superfamily</fullName>
    </submittedName>
</protein>
<dbReference type="InterPro" id="IPR027417">
    <property type="entry name" value="P-loop_NTPase"/>
</dbReference>
<evidence type="ECO:0000256" key="3">
    <source>
        <dbReference type="ARBA" id="ARBA00022840"/>
    </source>
</evidence>
<keyword evidence="7" id="KW-1185">Reference proteome</keyword>
<dbReference type="Proteomes" id="UP000006643">
    <property type="component" value="Unassembled WGS sequence"/>
</dbReference>
<evidence type="ECO:0000259" key="5">
    <source>
        <dbReference type="PROSITE" id="PS50893"/>
    </source>
</evidence>
<dbReference type="HOGENOM" id="CLU_000604_35_2_1"/>
<dbReference type="GO" id="GO:0005524">
    <property type="term" value="F:ATP binding"/>
    <property type="evidence" value="ECO:0007669"/>
    <property type="project" value="UniProtKB-KW"/>
</dbReference>
<keyword evidence="4" id="KW-0472">Membrane</keyword>
<dbReference type="GeneID" id="9468589"/>
<accession>D0NNR1</accession>
<keyword evidence="2" id="KW-0547">Nucleotide-binding</keyword>
<dbReference type="PROSITE" id="PS50893">
    <property type="entry name" value="ABC_TRANSPORTER_2"/>
    <property type="match status" value="1"/>
</dbReference>
<dbReference type="eggNOG" id="KOG0065">
    <property type="taxonomic scope" value="Eukaryota"/>
</dbReference>
<dbReference type="GO" id="GO:0016887">
    <property type="term" value="F:ATP hydrolysis activity"/>
    <property type="evidence" value="ECO:0007669"/>
    <property type="project" value="InterPro"/>
</dbReference>
<dbReference type="Gene3D" id="3.40.50.300">
    <property type="entry name" value="P-loop containing nucleotide triphosphate hydrolases"/>
    <property type="match status" value="1"/>
</dbReference>
<dbReference type="Pfam" id="PF00005">
    <property type="entry name" value="ABC_tran"/>
    <property type="match status" value="1"/>
</dbReference>
<dbReference type="AlphaFoldDB" id="D0NNR1"/>
<feature type="transmembrane region" description="Helical" evidence="4">
    <location>
        <begin position="389"/>
        <end position="414"/>
    </location>
</feature>
<keyword evidence="4" id="KW-0812">Transmembrane</keyword>
<proteinExistence type="predicted"/>
<dbReference type="InterPro" id="IPR003439">
    <property type="entry name" value="ABC_transporter-like_ATP-bd"/>
</dbReference>
<dbReference type="InterPro" id="IPR003593">
    <property type="entry name" value="AAA+_ATPase"/>
</dbReference>
<sequence>MILSGLALEFLRYETPENFDVSEKPIKDETYTRMETPKNNISAATEDCVVGFQSTAQEKNFVPVTMALQDLHYFVLDPHNPKESLELLKKINGFAVPRSITALMGSSGAGKTTLMDVIAGRKTGGKITGRILLNGYEANDLAIRRSLLRQDASISDDKKYDSVNEYIELLGLEDIADQIIRGSSVEQMKCLTIGVELAAQLSIIFLDEPTSGLDARSAKLIMDGVRKVADSGRTIICTIHQLSAETVFYGDLGRDCCNLIEYFDGITGVSSLPLGYNPATWMLECINAGALHNNLAKEGITTPSSDLPEMIFADKRADNSATQMKFVVTRFIQMYWRTPSYNLMRMILAVLLALVIGLVFIDADYASYTGLNSGVGVYYRERASQTYNALWYFVGSTVAEIPYCFCSGLLFTVVKPRQSSDYFSIPSR</sequence>